<dbReference type="RefSeq" id="XP_033571980.1">
    <property type="nucleotide sequence ID" value="XM_033720844.1"/>
</dbReference>
<name>A0A6A6Y852_9PEZI</name>
<accession>A0A6A6Y852</accession>
<feature type="compositionally biased region" description="Polar residues" evidence="1">
    <location>
        <begin position="108"/>
        <end position="128"/>
    </location>
</feature>
<feature type="compositionally biased region" description="Basic and acidic residues" evidence="1">
    <location>
        <begin position="145"/>
        <end position="156"/>
    </location>
</feature>
<reference evidence="4" key="3">
    <citation type="submission" date="2025-04" db="UniProtKB">
        <authorList>
            <consortium name="RefSeq"/>
        </authorList>
    </citation>
    <scope>IDENTIFICATION</scope>
    <source>
        <strain evidence="4">CBS 304.34</strain>
    </source>
</reference>
<dbReference type="Proteomes" id="UP000504636">
    <property type="component" value="Unplaced"/>
</dbReference>
<feature type="region of interest" description="Disordered" evidence="1">
    <location>
        <begin position="37"/>
        <end position="156"/>
    </location>
</feature>
<evidence type="ECO:0000256" key="1">
    <source>
        <dbReference type="SAM" id="MobiDB-lite"/>
    </source>
</evidence>
<feature type="compositionally biased region" description="Polar residues" evidence="1">
    <location>
        <begin position="37"/>
        <end position="47"/>
    </location>
</feature>
<reference evidence="2 4" key="1">
    <citation type="journal article" date="2020" name="Stud. Mycol.">
        <title>101 Dothideomycetes genomes: a test case for predicting lifestyles and emergence of pathogens.</title>
        <authorList>
            <person name="Haridas S."/>
            <person name="Albert R."/>
            <person name="Binder M."/>
            <person name="Bloem J."/>
            <person name="Labutti K."/>
            <person name="Salamov A."/>
            <person name="Andreopoulos B."/>
            <person name="Baker S."/>
            <person name="Barry K."/>
            <person name="Bills G."/>
            <person name="Bluhm B."/>
            <person name="Cannon C."/>
            <person name="Castanera R."/>
            <person name="Culley D."/>
            <person name="Daum C."/>
            <person name="Ezra D."/>
            <person name="Gonzalez J."/>
            <person name="Henrissat B."/>
            <person name="Kuo A."/>
            <person name="Liang C."/>
            <person name="Lipzen A."/>
            <person name="Lutzoni F."/>
            <person name="Magnuson J."/>
            <person name="Mondo S."/>
            <person name="Nolan M."/>
            <person name="Ohm R."/>
            <person name="Pangilinan J."/>
            <person name="Park H.-J."/>
            <person name="Ramirez L."/>
            <person name="Alfaro M."/>
            <person name="Sun H."/>
            <person name="Tritt A."/>
            <person name="Yoshinaga Y."/>
            <person name="Zwiers L.-H."/>
            <person name="Turgeon B."/>
            <person name="Goodwin S."/>
            <person name="Spatafora J."/>
            <person name="Crous P."/>
            <person name="Grigoriev I."/>
        </authorList>
    </citation>
    <scope>NUCLEOTIDE SEQUENCE</scope>
    <source>
        <strain evidence="2 4">CBS 304.34</strain>
    </source>
</reference>
<feature type="compositionally biased region" description="Basic and acidic residues" evidence="1">
    <location>
        <begin position="53"/>
        <end position="63"/>
    </location>
</feature>
<protein>
    <submittedName>
        <fullName evidence="2 4">Uncharacterized protein</fullName>
    </submittedName>
</protein>
<dbReference type="AlphaFoldDB" id="A0A6A6Y852"/>
<feature type="compositionally biased region" description="Polar residues" evidence="1">
    <location>
        <begin position="65"/>
        <end position="76"/>
    </location>
</feature>
<keyword evidence="3" id="KW-1185">Reference proteome</keyword>
<proteinExistence type="predicted"/>
<evidence type="ECO:0000313" key="4">
    <source>
        <dbReference type="RefSeq" id="XP_033571980.1"/>
    </source>
</evidence>
<evidence type="ECO:0000313" key="3">
    <source>
        <dbReference type="Proteomes" id="UP000504636"/>
    </source>
</evidence>
<dbReference type="GeneID" id="54461737"/>
<dbReference type="EMBL" id="MU003710">
    <property type="protein sequence ID" value="KAF2805016.1"/>
    <property type="molecule type" value="Genomic_DNA"/>
</dbReference>
<reference evidence="4" key="2">
    <citation type="submission" date="2020-04" db="EMBL/GenBank/DDBJ databases">
        <authorList>
            <consortium name="NCBI Genome Project"/>
        </authorList>
    </citation>
    <scope>NUCLEOTIDE SEQUENCE</scope>
    <source>
        <strain evidence="4">CBS 304.34</strain>
    </source>
</reference>
<evidence type="ECO:0000313" key="2">
    <source>
        <dbReference type="EMBL" id="KAF2805016.1"/>
    </source>
</evidence>
<sequence>MDQINEEMFNERVLHTMQIARERADCRRAYRRAQKLLQAQNFNTPSGRGTGMSRKDSQVREEETSPNTSSDNNLTLGTHVPKGPGAAQIREQESSTTGNAGSERALGTQVQKGSGNVQSSRQETSPTSRSDRRKRAMNKYLLQRSKKEETVHSEKRVADTKLEPGFKILRIANT</sequence>
<gene>
    <name evidence="2 4" type="ORF">BDZ99DRAFT_466695</name>
</gene>
<organism evidence="2">
    <name type="scientific">Mytilinidion resinicola</name>
    <dbReference type="NCBI Taxonomy" id="574789"/>
    <lineage>
        <taxon>Eukaryota</taxon>
        <taxon>Fungi</taxon>
        <taxon>Dikarya</taxon>
        <taxon>Ascomycota</taxon>
        <taxon>Pezizomycotina</taxon>
        <taxon>Dothideomycetes</taxon>
        <taxon>Pleosporomycetidae</taxon>
        <taxon>Mytilinidiales</taxon>
        <taxon>Mytilinidiaceae</taxon>
        <taxon>Mytilinidion</taxon>
    </lineage>
</organism>